<organism evidence="2 3">
    <name type="scientific">Diacronema lutheri</name>
    <name type="common">Unicellular marine alga</name>
    <name type="synonym">Monochrysis lutheri</name>
    <dbReference type="NCBI Taxonomy" id="2081491"/>
    <lineage>
        <taxon>Eukaryota</taxon>
        <taxon>Haptista</taxon>
        <taxon>Haptophyta</taxon>
        <taxon>Pavlovophyceae</taxon>
        <taxon>Pavlovales</taxon>
        <taxon>Pavlovaceae</taxon>
        <taxon>Diacronema</taxon>
    </lineage>
</organism>
<dbReference type="Proteomes" id="UP000751190">
    <property type="component" value="Unassembled WGS sequence"/>
</dbReference>
<accession>A0A8J5XB56</accession>
<name>A0A8J5XB56_DIALT</name>
<dbReference type="OrthoDB" id="10669165at2759"/>
<feature type="compositionally biased region" description="Low complexity" evidence="1">
    <location>
        <begin position="97"/>
        <end position="111"/>
    </location>
</feature>
<feature type="region of interest" description="Disordered" evidence="1">
    <location>
        <begin position="1"/>
        <end position="111"/>
    </location>
</feature>
<reference evidence="2" key="1">
    <citation type="submission" date="2021-05" db="EMBL/GenBank/DDBJ databases">
        <title>The genome of the haptophyte Pavlova lutheri (Diacronema luteri, Pavlovales) - a model for lipid biosynthesis in eukaryotic algae.</title>
        <authorList>
            <person name="Hulatt C.J."/>
            <person name="Posewitz M.C."/>
        </authorList>
    </citation>
    <scope>NUCLEOTIDE SEQUENCE</scope>
    <source>
        <strain evidence="2">NIVA-4/92</strain>
    </source>
</reference>
<evidence type="ECO:0000313" key="2">
    <source>
        <dbReference type="EMBL" id="KAG8460005.1"/>
    </source>
</evidence>
<sequence>MPGVSRAEGDAARAQAREAHAKRAAKEAGIREKVKREMSEQAAAARSRALEELKANGGSAADRRDEMLGSALKILQRELPPDAPPKMRSAVRIPSTGAPAAGAPAAAEPEPVLSAVEQLSLQILNDKGQKDKEMEDELEQLAARRAARKHAAQLSRDRAASGLTGLAAQLPDERAAAHRSLFSWAPPPLPAPPEHEHREGDECELLR</sequence>
<protein>
    <submittedName>
        <fullName evidence="2">Uncharacterized protein</fullName>
    </submittedName>
</protein>
<feature type="region of interest" description="Disordered" evidence="1">
    <location>
        <begin position="178"/>
        <end position="207"/>
    </location>
</feature>
<comment type="caution">
    <text evidence="2">The sequence shown here is derived from an EMBL/GenBank/DDBJ whole genome shotgun (WGS) entry which is preliminary data.</text>
</comment>
<evidence type="ECO:0000313" key="3">
    <source>
        <dbReference type="Proteomes" id="UP000751190"/>
    </source>
</evidence>
<gene>
    <name evidence="2" type="ORF">KFE25_011054</name>
</gene>
<dbReference type="EMBL" id="JAGTXO010000036">
    <property type="protein sequence ID" value="KAG8460005.1"/>
    <property type="molecule type" value="Genomic_DNA"/>
</dbReference>
<feature type="compositionally biased region" description="Basic and acidic residues" evidence="1">
    <location>
        <begin position="7"/>
        <end position="39"/>
    </location>
</feature>
<proteinExistence type="predicted"/>
<evidence type="ECO:0000256" key="1">
    <source>
        <dbReference type="SAM" id="MobiDB-lite"/>
    </source>
</evidence>
<dbReference type="AlphaFoldDB" id="A0A8J5XB56"/>
<keyword evidence="3" id="KW-1185">Reference proteome</keyword>
<feature type="compositionally biased region" description="Basic and acidic residues" evidence="1">
    <location>
        <begin position="193"/>
        <end position="207"/>
    </location>
</feature>